<dbReference type="RefSeq" id="WP_203847882.1">
    <property type="nucleotide sequence ID" value="NZ_BAAAVW010000013.1"/>
</dbReference>
<evidence type="ECO:0008006" key="6">
    <source>
        <dbReference type="Google" id="ProtNLM"/>
    </source>
</evidence>
<evidence type="ECO:0000313" key="4">
    <source>
        <dbReference type="EMBL" id="GIG46095.1"/>
    </source>
</evidence>
<name>A0A919PJR5_9ACTN</name>
<evidence type="ECO:0000256" key="2">
    <source>
        <dbReference type="PROSITE-ProRule" id="PRU00252"/>
    </source>
</evidence>
<evidence type="ECO:0000313" key="5">
    <source>
        <dbReference type="Proteomes" id="UP000660611"/>
    </source>
</evidence>
<dbReference type="CDD" id="cd04496">
    <property type="entry name" value="SSB_OBF"/>
    <property type="match status" value="1"/>
</dbReference>
<dbReference type="GO" id="GO:0009295">
    <property type="term" value="C:nucleoid"/>
    <property type="evidence" value="ECO:0007669"/>
    <property type="project" value="TreeGrafter"/>
</dbReference>
<evidence type="ECO:0000256" key="3">
    <source>
        <dbReference type="SAM" id="MobiDB-lite"/>
    </source>
</evidence>
<keyword evidence="5" id="KW-1185">Reference proteome</keyword>
<dbReference type="InterPro" id="IPR000424">
    <property type="entry name" value="Primosome_PriB/ssb"/>
</dbReference>
<dbReference type="Proteomes" id="UP000660611">
    <property type="component" value="Unassembled WGS sequence"/>
</dbReference>
<dbReference type="GO" id="GO:0003697">
    <property type="term" value="F:single-stranded DNA binding"/>
    <property type="evidence" value="ECO:0007669"/>
    <property type="project" value="InterPro"/>
</dbReference>
<dbReference type="InterPro" id="IPR012340">
    <property type="entry name" value="NA-bd_OB-fold"/>
</dbReference>
<protein>
    <recommendedName>
        <fullName evidence="6">Single-stranded DNA-binding protein</fullName>
    </recommendedName>
</protein>
<sequence length="280" mass="30149">MYETTMTIVGNVLTEPECRRLDESQQLVTNFRVAATSRRYDRNQERWVDGDSLRLRVTCWRALAENVMRCVRVGDPVIVTGRLSSRNWETEDHVKRIAYELEASSVGHDLLRGRSKFARVKANTMTSAIDDELADARIAGQLSTPVAAVNDLPRHRDYDAELGGFVTTVEEPAQDTTRDPFAEDVLTELDSAISAAFDGTAVAAMAGFTAPDDAAELMTADVAPADAATAADGPATAGEGAGTTEEGSESSDDDNASGESDEPAGSRRRRNRGGRVPVPA</sequence>
<dbReference type="EMBL" id="BONQ01000061">
    <property type="protein sequence ID" value="GIG46095.1"/>
    <property type="molecule type" value="Genomic_DNA"/>
</dbReference>
<comment type="caution">
    <text evidence="4">The sequence shown here is derived from an EMBL/GenBank/DDBJ whole genome shotgun (WGS) entry which is preliminary data.</text>
</comment>
<proteinExistence type="predicted"/>
<dbReference type="PANTHER" id="PTHR10302:SF27">
    <property type="entry name" value="SINGLE-STRANDED DNA-BINDING PROTEIN"/>
    <property type="match status" value="1"/>
</dbReference>
<keyword evidence="1 2" id="KW-0238">DNA-binding</keyword>
<dbReference type="SUPFAM" id="SSF50249">
    <property type="entry name" value="Nucleic acid-binding proteins"/>
    <property type="match status" value="1"/>
</dbReference>
<feature type="region of interest" description="Disordered" evidence="3">
    <location>
        <begin position="226"/>
        <end position="280"/>
    </location>
</feature>
<dbReference type="AlphaFoldDB" id="A0A919PJR5"/>
<feature type="compositionally biased region" description="Acidic residues" evidence="3">
    <location>
        <begin position="246"/>
        <end position="262"/>
    </location>
</feature>
<dbReference type="PANTHER" id="PTHR10302">
    <property type="entry name" value="SINGLE-STRANDED DNA-BINDING PROTEIN"/>
    <property type="match status" value="1"/>
</dbReference>
<dbReference type="PROSITE" id="PS50935">
    <property type="entry name" value="SSB"/>
    <property type="match status" value="1"/>
</dbReference>
<gene>
    <name evidence="4" type="ORF">Dsi01nite_041360</name>
</gene>
<dbReference type="InterPro" id="IPR011344">
    <property type="entry name" value="ssDNA-bd"/>
</dbReference>
<feature type="compositionally biased region" description="Low complexity" evidence="3">
    <location>
        <begin position="226"/>
        <end position="245"/>
    </location>
</feature>
<accession>A0A919PJR5</accession>
<dbReference type="Pfam" id="PF00436">
    <property type="entry name" value="SSB"/>
    <property type="match status" value="1"/>
</dbReference>
<organism evidence="4 5">
    <name type="scientific">Dactylosporangium siamense</name>
    <dbReference type="NCBI Taxonomy" id="685454"/>
    <lineage>
        <taxon>Bacteria</taxon>
        <taxon>Bacillati</taxon>
        <taxon>Actinomycetota</taxon>
        <taxon>Actinomycetes</taxon>
        <taxon>Micromonosporales</taxon>
        <taxon>Micromonosporaceae</taxon>
        <taxon>Dactylosporangium</taxon>
    </lineage>
</organism>
<evidence type="ECO:0000256" key="1">
    <source>
        <dbReference type="ARBA" id="ARBA00023125"/>
    </source>
</evidence>
<dbReference type="GO" id="GO:0006260">
    <property type="term" value="P:DNA replication"/>
    <property type="evidence" value="ECO:0007669"/>
    <property type="project" value="InterPro"/>
</dbReference>
<dbReference type="Gene3D" id="2.40.50.140">
    <property type="entry name" value="Nucleic acid-binding proteins"/>
    <property type="match status" value="1"/>
</dbReference>
<reference evidence="4" key="1">
    <citation type="submission" date="2021-01" db="EMBL/GenBank/DDBJ databases">
        <title>Whole genome shotgun sequence of Dactylosporangium siamense NBRC 106093.</title>
        <authorList>
            <person name="Komaki H."/>
            <person name="Tamura T."/>
        </authorList>
    </citation>
    <scope>NUCLEOTIDE SEQUENCE</scope>
    <source>
        <strain evidence="4">NBRC 106093</strain>
    </source>
</reference>